<proteinExistence type="predicted"/>
<keyword evidence="3" id="KW-1185">Reference proteome</keyword>
<gene>
    <name evidence="2" type="ORF">MRATA1EN1_LOCUS13416</name>
</gene>
<name>A0ABN8YSL3_RANTA</name>
<dbReference type="EMBL" id="OX459959">
    <property type="protein sequence ID" value="CAI9164454.1"/>
    <property type="molecule type" value="Genomic_DNA"/>
</dbReference>
<feature type="region of interest" description="Disordered" evidence="1">
    <location>
        <begin position="73"/>
        <end position="99"/>
    </location>
</feature>
<protein>
    <submittedName>
        <fullName evidence="2">Uncharacterized protein</fullName>
    </submittedName>
</protein>
<dbReference type="Proteomes" id="UP001176941">
    <property type="component" value="Chromosome 23"/>
</dbReference>
<evidence type="ECO:0000256" key="1">
    <source>
        <dbReference type="SAM" id="MobiDB-lite"/>
    </source>
</evidence>
<sequence length="99" mass="11007">MDEVPDAGCFLCRREKCHKGCRGSVGKIRTRMAPWQARWWQRMQCVSRWLRDVTVGLGLLHACRAAARRGTALPSTGPHPMLPSSDPHLVSLSFPAKPG</sequence>
<organism evidence="2 3">
    <name type="scientific">Rangifer tarandus platyrhynchus</name>
    <name type="common">Svalbard reindeer</name>
    <dbReference type="NCBI Taxonomy" id="3082113"/>
    <lineage>
        <taxon>Eukaryota</taxon>
        <taxon>Metazoa</taxon>
        <taxon>Chordata</taxon>
        <taxon>Craniata</taxon>
        <taxon>Vertebrata</taxon>
        <taxon>Euteleostomi</taxon>
        <taxon>Mammalia</taxon>
        <taxon>Eutheria</taxon>
        <taxon>Laurasiatheria</taxon>
        <taxon>Artiodactyla</taxon>
        <taxon>Ruminantia</taxon>
        <taxon>Pecora</taxon>
        <taxon>Cervidae</taxon>
        <taxon>Odocoileinae</taxon>
        <taxon>Rangifer</taxon>
    </lineage>
</organism>
<evidence type="ECO:0000313" key="3">
    <source>
        <dbReference type="Proteomes" id="UP001176941"/>
    </source>
</evidence>
<evidence type="ECO:0000313" key="2">
    <source>
        <dbReference type="EMBL" id="CAI9164454.1"/>
    </source>
</evidence>
<reference evidence="2" key="1">
    <citation type="submission" date="2023-04" db="EMBL/GenBank/DDBJ databases">
        <authorList>
            <consortium name="ELIXIR-Norway"/>
        </authorList>
    </citation>
    <scope>NUCLEOTIDE SEQUENCE [LARGE SCALE GENOMIC DNA]</scope>
</reference>
<accession>A0ABN8YSL3</accession>